<evidence type="ECO:0000313" key="2">
    <source>
        <dbReference type="EMBL" id="BDS06897.1"/>
    </source>
</evidence>
<name>A0AAT9FLR8_9BACT</name>
<feature type="chain" id="PRO_5043624966" description="DUF4861 domain-containing protein" evidence="1">
    <location>
        <begin position="22"/>
        <end position="330"/>
    </location>
</feature>
<dbReference type="KEGG" id="osu:NT6N_19370"/>
<organism evidence="2">
    <name type="scientific">Oceaniferula spumae</name>
    <dbReference type="NCBI Taxonomy" id="2979115"/>
    <lineage>
        <taxon>Bacteria</taxon>
        <taxon>Pseudomonadati</taxon>
        <taxon>Verrucomicrobiota</taxon>
        <taxon>Verrucomicrobiia</taxon>
        <taxon>Verrucomicrobiales</taxon>
        <taxon>Verrucomicrobiaceae</taxon>
        <taxon>Oceaniferula</taxon>
    </lineage>
</organism>
<dbReference type="EMBL" id="AP026866">
    <property type="protein sequence ID" value="BDS06897.1"/>
    <property type="molecule type" value="Genomic_DNA"/>
</dbReference>
<protein>
    <recommendedName>
        <fullName evidence="3">DUF4861 domain-containing protein</fullName>
    </recommendedName>
</protein>
<keyword evidence="1" id="KW-0732">Signal</keyword>
<gene>
    <name evidence="2" type="ORF">NT6N_19370</name>
</gene>
<feature type="signal peptide" evidence="1">
    <location>
        <begin position="1"/>
        <end position="21"/>
    </location>
</feature>
<evidence type="ECO:0008006" key="3">
    <source>
        <dbReference type="Google" id="ProtNLM"/>
    </source>
</evidence>
<sequence length="330" mass="35266">MLKSLIAQLLAASFLVTSAQAEIAATTPSHAGKKDSALDPEKQILSLSSVAGKKSQNTQVKISNKLPSDIPTTCNIIGKDAEFFSIVKSPKKISANSFGVVEIAFNSGKEQRLYSAVLQIGTTEGGCMIQLQGVGLAAFEGKNEPPLQQIVNALGIAMDVGGKTLSLNSKKATIGDSVAASYFRVAKGAHFHITPIARFSPPGKVPVGLIFKGSDSKQGIGQLVASSKDFPDAHQCLFPKFIGHQRSIQTVPTQPVFGFYMEGHKYVSVTDPTRQKGAPIMHTARIYPVKSMQGRSMKNAWLLGFEEASNGDYQDAVFLLENVIPVTAKD</sequence>
<proteinExistence type="predicted"/>
<evidence type="ECO:0000256" key="1">
    <source>
        <dbReference type="SAM" id="SignalP"/>
    </source>
</evidence>
<dbReference type="AlphaFoldDB" id="A0AAT9FLR8"/>
<reference evidence="2" key="1">
    <citation type="submission" date="2024-07" db="EMBL/GenBank/DDBJ databases">
        <title>Complete genome sequence of Verrucomicrobiaceae bacterium NT6N.</title>
        <authorList>
            <person name="Huang C."/>
            <person name="Takami H."/>
            <person name="Hamasaki K."/>
        </authorList>
    </citation>
    <scope>NUCLEOTIDE SEQUENCE</scope>
    <source>
        <strain evidence="2">NT6N</strain>
    </source>
</reference>
<accession>A0AAT9FLR8</accession>